<accession>A0A0A9E0P2</accession>
<reference evidence="1" key="1">
    <citation type="submission" date="2014-09" db="EMBL/GenBank/DDBJ databases">
        <authorList>
            <person name="Magalhaes I.L.F."/>
            <person name="Oliveira U."/>
            <person name="Santos F.R."/>
            <person name="Vidigal T.H.D.A."/>
            <person name="Brescovit A.D."/>
            <person name="Santos A.J."/>
        </authorList>
    </citation>
    <scope>NUCLEOTIDE SEQUENCE</scope>
    <source>
        <tissue evidence="1">Shoot tissue taken approximately 20 cm above the soil surface</tissue>
    </source>
</reference>
<proteinExistence type="predicted"/>
<name>A0A0A9E0P2_ARUDO</name>
<protein>
    <submittedName>
        <fullName evidence="1">Uncharacterized protein</fullName>
    </submittedName>
</protein>
<organism evidence="1">
    <name type="scientific">Arundo donax</name>
    <name type="common">Giant reed</name>
    <name type="synonym">Donax arundinaceus</name>
    <dbReference type="NCBI Taxonomy" id="35708"/>
    <lineage>
        <taxon>Eukaryota</taxon>
        <taxon>Viridiplantae</taxon>
        <taxon>Streptophyta</taxon>
        <taxon>Embryophyta</taxon>
        <taxon>Tracheophyta</taxon>
        <taxon>Spermatophyta</taxon>
        <taxon>Magnoliopsida</taxon>
        <taxon>Liliopsida</taxon>
        <taxon>Poales</taxon>
        <taxon>Poaceae</taxon>
        <taxon>PACMAD clade</taxon>
        <taxon>Arundinoideae</taxon>
        <taxon>Arundineae</taxon>
        <taxon>Arundo</taxon>
    </lineage>
</organism>
<dbReference type="EMBL" id="GBRH01208348">
    <property type="protein sequence ID" value="JAD89547.1"/>
    <property type="molecule type" value="Transcribed_RNA"/>
</dbReference>
<reference evidence="1" key="2">
    <citation type="journal article" date="2015" name="Data Brief">
        <title>Shoot transcriptome of the giant reed, Arundo donax.</title>
        <authorList>
            <person name="Barrero R.A."/>
            <person name="Guerrero F.D."/>
            <person name="Moolhuijzen P."/>
            <person name="Goolsby J.A."/>
            <person name="Tidwell J."/>
            <person name="Bellgard S.E."/>
            <person name="Bellgard M.I."/>
        </authorList>
    </citation>
    <scope>NUCLEOTIDE SEQUENCE</scope>
    <source>
        <tissue evidence="1">Shoot tissue taken approximately 20 cm above the soil surface</tissue>
    </source>
</reference>
<dbReference type="AlphaFoldDB" id="A0A0A9E0P2"/>
<evidence type="ECO:0000313" key="1">
    <source>
        <dbReference type="EMBL" id="JAD89547.1"/>
    </source>
</evidence>
<sequence>MHMSQDLPSTLFSSVAYIINNSRHLQARFLVVLLSCFPFN</sequence>